<feature type="compositionally biased region" description="Basic and acidic residues" evidence="9">
    <location>
        <begin position="327"/>
        <end position="338"/>
    </location>
</feature>
<dbReference type="InterPro" id="IPR006671">
    <property type="entry name" value="Cyclin_N"/>
</dbReference>
<evidence type="ECO:0000256" key="8">
    <source>
        <dbReference type="RuleBase" id="RU000383"/>
    </source>
</evidence>
<evidence type="ECO:0000256" key="3">
    <source>
        <dbReference type="ARBA" id="ARBA00022737"/>
    </source>
</evidence>
<keyword evidence="7" id="KW-0539">Nucleus</keyword>
<dbReference type="CDD" id="cd20589">
    <property type="entry name" value="CYCLIN_CCNL1_rpt1"/>
    <property type="match status" value="1"/>
</dbReference>
<dbReference type="Gene3D" id="1.10.472.10">
    <property type="entry name" value="Cyclin-like"/>
    <property type="match status" value="2"/>
</dbReference>
<dbReference type="InterPro" id="IPR004367">
    <property type="entry name" value="Cyclin_C-dom"/>
</dbReference>
<dbReference type="OrthoDB" id="10264655at2759"/>
<evidence type="ECO:0000259" key="10">
    <source>
        <dbReference type="SMART" id="SM00385"/>
    </source>
</evidence>
<dbReference type="InterPro" id="IPR013763">
    <property type="entry name" value="Cyclin-like_dom"/>
</dbReference>
<feature type="domain" description="Cyclin-like" evidence="10">
    <location>
        <begin position="169"/>
        <end position="257"/>
    </location>
</feature>
<keyword evidence="6" id="KW-0804">Transcription</keyword>
<evidence type="ECO:0000259" key="11">
    <source>
        <dbReference type="SMART" id="SM01332"/>
    </source>
</evidence>
<evidence type="ECO:0000256" key="9">
    <source>
        <dbReference type="SAM" id="MobiDB-lite"/>
    </source>
</evidence>
<dbReference type="GO" id="GO:0006357">
    <property type="term" value="P:regulation of transcription by RNA polymerase II"/>
    <property type="evidence" value="ECO:0007669"/>
    <property type="project" value="InterPro"/>
</dbReference>
<dbReference type="AlphaFoldDB" id="A0A8J9W5F5"/>
<name>A0A8J9W5F5_BRALA</name>
<evidence type="ECO:0000256" key="7">
    <source>
        <dbReference type="ARBA" id="ARBA00023242"/>
    </source>
</evidence>
<comment type="similarity">
    <text evidence="2">Belongs to the cyclin family. Cyclin L subfamily.</text>
</comment>
<dbReference type="FunFam" id="1.10.472.10:FF:000016">
    <property type="entry name" value="cyclin-L1 isoform X1"/>
    <property type="match status" value="1"/>
</dbReference>
<feature type="region of interest" description="Disordered" evidence="9">
    <location>
        <begin position="405"/>
        <end position="443"/>
    </location>
</feature>
<feature type="domain" description="Cyclin-like" evidence="10">
    <location>
        <begin position="54"/>
        <end position="156"/>
    </location>
</feature>
<dbReference type="Pfam" id="PF02984">
    <property type="entry name" value="Cyclin_C"/>
    <property type="match status" value="1"/>
</dbReference>
<dbReference type="EMBL" id="OV696696">
    <property type="protein sequence ID" value="CAH1240460.1"/>
    <property type="molecule type" value="Genomic_DNA"/>
</dbReference>
<evidence type="ECO:0000256" key="2">
    <source>
        <dbReference type="ARBA" id="ARBA00010589"/>
    </source>
</evidence>
<evidence type="ECO:0000313" key="13">
    <source>
        <dbReference type="Proteomes" id="UP000838412"/>
    </source>
</evidence>
<sequence length="525" mass="57250">MANAPFKIGDKEFSGVVITLENCLLPTERLDATPSVNDGLEHETEVDLRILGCEYIQTAGVLLRLPQTAMATGQVLFQRFFYSKSLVKHNMEIVAMACVYLASKIEEAPRRIRDTINVFHHIRQRRNNRPAQPLILDQNYINTKNQVIKAERRVLKELGFCVHVKHPHKLIVMYLQVLDCEKNRKLVQTAWNFMNDSLRTDVFVRFSPETIACACIFLAARQLKVPLPNRAHCPCHWYELFGASEEEVQEISLMILKIYARDKKNYEDLDKEVEKRRKVLQEAKLRARGLLDEQGRPVDSTTGNSSPSSRPTSPKTLSAKPSPVRDASSDKKVKREDGASSGSAHRYTTRRIEGVGTEVDLAAAEVDLGLHAERPAVSRDPLVAAAAAGATVGAAVVAAHRHATATMPGSPRPEIATGSAGPTTGTNGPLAGSVRTPINGAEQDLPSPAVEAVVEAGLTVGLQIGTVGNTTTKRDQGIPLGPAQGRGIKQPNTVATHGIGTVDVGNCYMGPGRVCHICSKTYLIN</sequence>
<dbReference type="InterPro" id="IPR036915">
    <property type="entry name" value="Cyclin-like_sf"/>
</dbReference>
<evidence type="ECO:0000256" key="6">
    <source>
        <dbReference type="ARBA" id="ARBA00023163"/>
    </source>
</evidence>
<dbReference type="SUPFAM" id="SSF47954">
    <property type="entry name" value="Cyclin-like"/>
    <property type="match status" value="2"/>
</dbReference>
<dbReference type="GO" id="GO:0005654">
    <property type="term" value="C:nucleoplasm"/>
    <property type="evidence" value="ECO:0007669"/>
    <property type="project" value="UniProtKB-SubCell"/>
</dbReference>
<comment type="subcellular location">
    <subcellularLocation>
        <location evidence="1">Nucleus</location>
        <location evidence="1">Nucleoplasm</location>
    </subcellularLocation>
</comment>
<evidence type="ECO:0000313" key="12">
    <source>
        <dbReference type="EMBL" id="CAH1240460.1"/>
    </source>
</evidence>
<accession>A0A8J9W5F5</accession>
<feature type="domain" description="Cyclin C-terminal" evidence="11">
    <location>
        <begin position="165"/>
        <end position="293"/>
    </location>
</feature>
<keyword evidence="4" id="KW-0805">Transcription regulation</keyword>
<feature type="region of interest" description="Disordered" evidence="9">
    <location>
        <begin position="290"/>
        <end position="351"/>
    </location>
</feature>
<gene>
    <name evidence="12" type="primary">CCNL2</name>
    <name evidence="12" type="ORF">BLAG_LOCUS4416</name>
</gene>
<evidence type="ECO:0000256" key="4">
    <source>
        <dbReference type="ARBA" id="ARBA00023015"/>
    </source>
</evidence>
<keyword evidence="5 8" id="KW-0195">Cyclin</keyword>
<evidence type="ECO:0000256" key="5">
    <source>
        <dbReference type="ARBA" id="ARBA00023127"/>
    </source>
</evidence>
<protein>
    <submittedName>
        <fullName evidence="12">CCNL2 protein</fullName>
    </submittedName>
</protein>
<feature type="compositionally biased region" description="Low complexity" evidence="9">
    <location>
        <begin position="300"/>
        <end position="318"/>
    </location>
</feature>
<dbReference type="PANTHER" id="PTHR10026">
    <property type="entry name" value="CYCLIN"/>
    <property type="match status" value="1"/>
</dbReference>
<dbReference type="InterPro" id="IPR043198">
    <property type="entry name" value="Cyclin/Ssn8"/>
</dbReference>
<dbReference type="Proteomes" id="UP000838412">
    <property type="component" value="Chromosome 11"/>
</dbReference>
<proteinExistence type="inferred from homology"/>
<dbReference type="GO" id="GO:0016538">
    <property type="term" value="F:cyclin-dependent protein serine/threonine kinase regulator activity"/>
    <property type="evidence" value="ECO:0007669"/>
    <property type="project" value="InterPro"/>
</dbReference>
<dbReference type="SMART" id="SM00385">
    <property type="entry name" value="CYCLIN"/>
    <property type="match status" value="2"/>
</dbReference>
<evidence type="ECO:0000256" key="1">
    <source>
        <dbReference type="ARBA" id="ARBA00004642"/>
    </source>
</evidence>
<dbReference type="SMART" id="SM01332">
    <property type="entry name" value="Cyclin_C"/>
    <property type="match status" value="1"/>
</dbReference>
<keyword evidence="13" id="KW-1185">Reference proteome</keyword>
<dbReference type="Pfam" id="PF00134">
    <property type="entry name" value="Cyclin_N"/>
    <property type="match status" value="1"/>
</dbReference>
<dbReference type="FunFam" id="1.10.472.10:FF:000014">
    <property type="entry name" value="cyclin-L1 isoform X1"/>
    <property type="match status" value="1"/>
</dbReference>
<keyword evidence="3" id="KW-0677">Repeat</keyword>
<organism evidence="12 13">
    <name type="scientific">Branchiostoma lanceolatum</name>
    <name type="common">Common lancelet</name>
    <name type="synonym">Amphioxus lanceolatum</name>
    <dbReference type="NCBI Taxonomy" id="7740"/>
    <lineage>
        <taxon>Eukaryota</taxon>
        <taxon>Metazoa</taxon>
        <taxon>Chordata</taxon>
        <taxon>Cephalochordata</taxon>
        <taxon>Leptocardii</taxon>
        <taxon>Amphioxiformes</taxon>
        <taxon>Branchiostomatidae</taxon>
        <taxon>Branchiostoma</taxon>
    </lineage>
</organism>
<reference evidence="12" key="1">
    <citation type="submission" date="2022-01" db="EMBL/GenBank/DDBJ databases">
        <authorList>
            <person name="Braso-Vives M."/>
        </authorList>
    </citation>
    <scope>NUCLEOTIDE SEQUENCE</scope>
</reference>